<comment type="caution">
    <text evidence="4">The sequence shown here is derived from an EMBL/GenBank/DDBJ whole genome shotgun (WGS) entry which is preliminary data.</text>
</comment>
<dbReference type="SMART" id="SM00034">
    <property type="entry name" value="CLECT"/>
    <property type="match status" value="1"/>
</dbReference>
<dbReference type="PROSITE" id="PS50041">
    <property type="entry name" value="C_TYPE_LECTIN_2"/>
    <property type="match status" value="1"/>
</dbReference>
<evidence type="ECO:0000259" key="3">
    <source>
        <dbReference type="PROSITE" id="PS50041"/>
    </source>
</evidence>
<dbReference type="PANTHER" id="PTHR22803">
    <property type="entry name" value="MANNOSE, PHOSPHOLIPASE, LECTIN RECEPTOR RELATED"/>
    <property type="match status" value="1"/>
</dbReference>
<name>A0ABD0K196_9CAEN</name>
<dbReference type="PROSITE" id="PS00615">
    <property type="entry name" value="C_TYPE_LECTIN_1"/>
    <property type="match status" value="1"/>
</dbReference>
<sequence>MFNEGHFVWAGSRRLIRNGAGFTGDNQTMGCTARTVCICGTSMVTGGTTCNVLDTRTSRVRSKLPAITLMACFEFILLLAVGAAGAASLYQELPGQRMSLTAEQADLSDEHDLQDRDTGCPDGWKRFRSSCYGIGDTPVTWAAAQEICEKFGAILVEVETSEEDNFLKEVAGSRGYPGLWLGGTDMFNEGHFEWASSRQLIRNGIGFTGWDGNRPDNSNNEDCLHLLNYHGYRWNDVECTRHQHFACEIK</sequence>
<feature type="domain" description="C-type lectin" evidence="3">
    <location>
        <begin position="127"/>
        <end position="248"/>
    </location>
</feature>
<keyword evidence="2" id="KW-1133">Transmembrane helix</keyword>
<dbReference type="AlphaFoldDB" id="A0ABD0K196"/>
<gene>
    <name evidence="4" type="ORF">BaRGS_00027975</name>
</gene>
<proteinExistence type="predicted"/>
<evidence type="ECO:0000256" key="2">
    <source>
        <dbReference type="SAM" id="Phobius"/>
    </source>
</evidence>
<reference evidence="4 5" key="1">
    <citation type="journal article" date="2023" name="Sci. Data">
        <title>Genome assembly of the Korean intertidal mud-creeper Batillaria attramentaria.</title>
        <authorList>
            <person name="Patra A.K."/>
            <person name="Ho P.T."/>
            <person name="Jun S."/>
            <person name="Lee S.J."/>
            <person name="Kim Y."/>
            <person name="Won Y.J."/>
        </authorList>
    </citation>
    <scope>NUCLEOTIDE SEQUENCE [LARGE SCALE GENOMIC DNA]</scope>
    <source>
        <strain evidence="4">Wonlab-2016</strain>
    </source>
</reference>
<dbReference type="Gene3D" id="3.10.100.10">
    <property type="entry name" value="Mannose-Binding Protein A, subunit A"/>
    <property type="match status" value="1"/>
</dbReference>
<evidence type="ECO:0000256" key="1">
    <source>
        <dbReference type="ARBA" id="ARBA00023157"/>
    </source>
</evidence>
<dbReference type="InterPro" id="IPR016187">
    <property type="entry name" value="CTDL_fold"/>
</dbReference>
<evidence type="ECO:0000313" key="5">
    <source>
        <dbReference type="Proteomes" id="UP001519460"/>
    </source>
</evidence>
<keyword evidence="5" id="KW-1185">Reference proteome</keyword>
<dbReference type="SUPFAM" id="SSF56436">
    <property type="entry name" value="C-type lectin-like"/>
    <property type="match status" value="1"/>
</dbReference>
<dbReference type="Pfam" id="PF00059">
    <property type="entry name" value="Lectin_C"/>
    <property type="match status" value="1"/>
</dbReference>
<protein>
    <recommendedName>
        <fullName evidence="3">C-type lectin domain-containing protein</fullName>
    </recommendedName>
</protein>
<keyword evidence="2" id="KW-0812">Transmembrane</keyword>
<accession>A0ABD0K196</accession>
<dbReference type="CDD" id="cd00037">
    <property type="entry name" value="CLECT"/>
    <property type="match status" value="1"/>
</dbReference>
<evidence type="ECO:0000313" key="4">
    <source>
        <dbReference type="EMBL" id="KAK7480809.1"/>
    </source>
</evidence>
<dbReference type="EMBL" id="JACVVK020000274">
    <property type="protein sequence ID" value="KAK7480809.1"/>
    <property type="molecule type" value="Genomic_DNA"/>
</dbReference>
<keyword evidence="1" id="KW-1015">Disulfide bond</keyword>
<dbReference type="InterPro" id="IPR016186">
    <property type="entry name" value="C-type_lectin-like/link_sf"/>
</dbReference>
<feature type="transmembrane region" description="Helical" evidence="2">
    <location>
        <begin position="66"/>
        <end position="90"/>
    </location>
</feature>
<dbReference type="InterPro" id="IPR018378">
    <property type="entry name" value="C-type_lectin_CS"/>
</dbReference>
<dbReference type="InterPro" id="IPR050111">
    <property type="entry name" value="C-type_lectin/snaclec_domain"/>
</dbReference>
<organism evidence="4 5">
    <name type="scientific">Batillaria attramentaria</name>
    <dbReference type="NCBI Taxonomy" id="370345"/>
    <lineage>
        <taxon>Eukaryota</taxon>
        <taxon>Metazoa</taxon>
        <taxon>Spiralia</taxon>
        <taxon>Lophotrochozoa</taxon>
        <taxon>Mollusca</taxon>
        <taxon>Gastropoda</taxon>
        <taxon>Caenogastropoda</taxon>
        <taxon>Sorbeoconcha</taxon>
        <taxon>Cerithioidea</taxon>
        <taxon>Batillariidae</taxon>
        <taxon>Batillaria</taxon>
    </lineage>
</organism>
<dbReference type="Proteomes" id="UP001519460">
    <property type="component" value="Unassembled WGS sequence"/>
</dbReference>
<keyword evidence="2" id="KW-0472">Membrane</keyword>
<dbReference type="InterPro" id="IPR001304">
    <property type="entry name" value="C-type_lectin-like"/>
</dbReference>